<feature type="compositionally biased region" description="Acidic residues" evidence="2">
    <location>
        <begin position="201"/>
        <end position="212"/>
    </location>
</feature>
<keyword evidence="5" id="KW-1185">Reference proteome</keyword>
<keyword evidence="1" id="KW-0863">Zinc-finger</keyword>
<feature type="compositionally biased region" description="Acidic residues" evidence="2">
    <location>
        <begin position="18"/>
        <end position="28"/>
    </location>
</feature>
<comment type="caution">
    <text evidence="4">The sequence shown here is derived from an EMBL/GenBank/DDBJ whole genome shotgun (WGS) entry which is preliminary data.</text>
</comment>
<dbReference type="GO" id="GO:0008270">
    <property type="term" value="F:zinc ion binding"/>
    <property type="evidence" value="ECO:0007669"/>
    <property type="project" value="UniProtKB-KW"/>
</dbReference>
<feature type="region of interest" description="Disordered" evidence="2">
    <location>
        <begin position="234"/>
        <end position="266"/>
    </location>
</feature>
<feature type="domain" description="SWIM-type" evidence="3">
    <location>
        <begin position="101"/>
        <end position="142"/>
    </location>
</feature>
<dbReference type="AlphaFoldDB" id="A0A4R8T926"/>
<evidence type="ECO:0000259" key="3">
    <source>
        <dbReference type="PROSITE" id="PS50966"/>
    </source>
</evidence>
<gene>
    <name evidence="4" type="ORF">C8034_v003876</name>
</gene>
<dbReference type="Proteomes" id="UP000295604">
    <property type="component" value="Unassembled WGS sequence"/>
</dbReference>
<sequence length="497" mass="55521">MPPTTRAQARRESLQTNPEDDSSSDPDSDLGNPATLDDPAGNPDPSIVVSPSKLSYRVDTLSDDARERLREAFGDPPELTLQFCVPQNNFYAFEMTELVHRHIRIGSPDSLYARPRCNCMTPQQQRNGPPCRHLIWLLDQLVKQTMYSPNPSGPLTMTPDGFPDEIGNPFSHISDFHLDVLAESLHCDVVQPPSEDHSSDSDTDSSDDEDEPETHPPNPHRIQEAREILSAVVSPSTSPLMPNPPEAFRPDLFPDPYTTRSKPKKPIKRRDLEATIFRMLVANDDFFHYFLSQMRPTDPVKDPFRKLSQRVDRVLRDLDAFAGGSVPFTTSSEGSRDVFWASRHISGVVTLIHASISRRDRPLEQWEGISAARALTHILSAVVERNRDFLPPNVAASSVPRADRNLYLRLVGDRDEKFVVEVLDALPPDAASPFLHRLEVVEDQLGVNGAPASYIGRFRALMAKLRRRSSVGSLAAATAGFKRQSQGSQERGSKRVR</sequence>
<name>A0A4R8T926_9PEZI</name>
<reference evidence="4 5" key="1">
    <citation type="submission" date="2018-11" db="EMBL/GenBank/DDBJ databases">
        <title>Genome sequence and assembly of Colletotrichum sidae.</title>
        <authorList>
            <person name="Gan P."/>
            <person name="Shirasu K."/>
        </authorList>
    </citation>
    <scope>NUCLEOTIDE SEQUENCE [LARGE SCALE GENOMIC DNA]</scope>
    <source>
        <strain evidence="4 5">CBS 518.97</strain>
    </source>
</reference>
<protein>
    <recommendedName>
        <fullName evidence="3">SWIM-type domain-containing protein</fullName>
    </recommendedName>
</protein>
<dbReference type="PROSITE" id="PS50966">
    <property type="entry name" value="ZF_SWIM"/>
    <property type="match status" value="1"/>
</dbReference>
<feature type="region of interest" description="Disordered" evidence="2">
    <location>
        <begin position="190"/>
        <end position="222"/>
    </location>
</feature>
<evidence type="ECO:0000256" key="2">
    <source>
        <dbReference type="SAM" id="MobiDB-lite"/>
    </source>
</evidence>
<evidence type="ECO:0000256" key="1">
    <source>
        <dbReference type="PROSITE-ProRule" id="PRU00325"/>
    </source>
</evidence>
<dbReference type="EMBL" id="QAPF01000179">
    <property type="protein sequence ID" value="TEA13963.1"/>
    <property type="molecule type" value="Genomic_DNA"/>
</dbReference>
<keyword evidence="1" id="KW-0479">Metal-binding</keyword>
<keyword evidence="1" id="KW-0862">Zinc</keyword>
<dbReference type="InterPro" id="IPR007527">
    <property type="entry name" value="Znf_SWIM"/>
</dbReference>
<proteinExistence type="predicted"/>
<accession>A0A4R8T926</accession>
<feature type="region of interest" description="Disordered" evidence="2">
    <location>
        <begin position="1"/>
        <end position="50"/>
    </location>
</feature>
<organism evidence="4 5">
    <name type="scientific">Colletotrichum sidae</name>
    <dbReference type="NCBI Taxonomy" id="1347389"/>
    <lineage>
        <taxon>Eukaryota</taxon>
        <taxon>Fungi</taxon>
        <taxon>Dikarya</taxon>
        <taxon>Ascomycota</taxon>
        <taxon>Pezizomycotina</taxon>
        <taxon>Sordariomycetes</taxon>
        <taxon>Hypocreomycetidae</taxon>
        <taxon>Glomerellales</taxon>
        <taxon>Glomerellaceae</taxon>
        <taxon>Colletotrichum</taxon>
        <taxon>Colletotrichum orbiculare species complex</taxon>
    </lineage>
</organism>
<evidence type="ECO:0000313" key="5">
    <source>
        <dbReference type="Proteomes" id="UP000295604"/>
    </source>
</evidence>
<evidence type="ECO:0000313" key="4">
    <source>
        <dbReference type="EMBL" id="TEA13963.1"/>
    </source>
</evidence>